<reference evidence="3" key="1">
    <citation type="journal article" date="2019" name="Int. J. Syst. Evol. Microbiol.">
        <title>The Global Catalogue of Microorganisms (GCM) 10K type strain sequencing project: providing services to taxonomists for standard genome sequencing and annotation.</title>
        <authorList>
            <consortium name="The Broad Institute Genomics Platform"/>
            <consortium name="The Broad Institute Genome Sequencing Center for Infectious Disease"/>
            <person name="Wu L."/>
            <person name="Ma J."/>
        </authorList>
    </citation>
    <scope>NUCLEOTIDE SEQUENCE [LARGE SCALE GENOMIC DNA]</scope>
    <source>
        <strain evidence="3">JCM 16014</strain>
    </source>
</reference>
<feature type="domain" description="AB hydrolase-1" evidence="1">
    <location>
        <begin position="10"/>
        <end position="230"/>
    </location>
</feature>
<evidence type="ECO:0000313" key="2">
    <source>
        <dbReference type="EMBL" id="GAA2024679.1"/>
    </source>
</evidence>
<comment type="caution">
    <text evidence="2">The sequence shown here is derived from an EMBL/GenBank/DDBJ whole genome shotgun (WGS) entry which is preliminary data.</text>
</comment>
<dbReference type="Proteomes" id="UP001500751">
    <property type="component" value="Unassembled WGS sequence"/>
</dbReference>
<dbReference type="InterPro" id="IPR052897">
    <property type="entry name" value="Sec-Metab_Biosynth_Hydrolase"/>
</dbReference>
<proteinExistence type="predicted"/>
<dbReference type="SUPFAM" id="SSF53474">
    <property type="entry name" value="alpha/beta-Hydrolases"/>
    <property type="match status" value="1"/>
</dbReference>
<dbReference type="Pfam" id="PF12697">
    <property type="entry name" value="Abhydrolase_6"/>
    <property type="match status" value="1"/>
</dbReference>
<keyword evidence="3" id="KW-1185">Reference proteome</keyword>
<evidence type="ECO:0000313" key="3">
    <source>
        <dbReference type="Proteomes" id="UP001500751"/>
    </source>
</evidence>
<gene>
    <name evidence="2" type="ORF">GCM10009839_23160</name>
</gene>
<sequence>MQTTTDPIAVLVHGAFAESASWNGVIARLAAAGVPALAAANPLRGVQSDGQYVRDVVASLERPVVLVGHSYGGHVITEAAAGNPAVRGLVYVSAFAPEIGESALELSNRFPGSTLGDAVVPRTLTAGGTELSIDPAKFHQQFAADADATTAALMAATQRPVTEAALTAGPTGDAPSWRELPTWFIWGAADRNIPAEALRFMADRAAGHQRTEIPAAGHALPVTQPDAVADTILRAIAAVKA</sequence>
<dbReference type="InterPro" id="IPR029058">
    <property type="entry name" value="AB_hydrolase_fold"/>
</dbReference>
<dbReference type="PANTHER" id="PTHR37017:SF11">
    <property type="entry name" value="ESTERASE_LIPASE_THIOESTERASE DOMAIN-CONTAINING PROTEIN"/>
    <property type="match status" value="1"/>
</dbReference>
<dbReference type="RefSeq" id="WP_344665537.1">
    <property type="nucleotide sequence ID" value="NZ_BAAAQN010000010.1"/>
</dbReference>
<protein>
    <submittedName>
        <fullName evidence="2">Alpha/beta hydrolase</fullName>
    </submittedName>
</protein>
<organism evidence="2 3">
    <name type="scientific">Catenulispora yoronensis</name>
    <dbReference type="NCBI Taxonomy" id="450799"/>
    <lineage>
        <taxon>Bacteria</taxon>
        <taxon>Bacillati</taxon>
        <taxon>Actinomycetota</taxon>
        <taxon>Actinomycetes</taxon>
        <taxon>Catenulisporales</taxon>
        <taxon>Catenulisporaceae</taxon>
        <taxon>Catenulispora</taxon>
    </lineage>
</organism>
<dbReference type="Gene3D" id="3.40.50.1820">
    <property type="entry name" value="alpha/beta hydrolase"/>
    <property type="match status" value="1"/>
</dbReference>
<dbReference type="EMBL" id="BAAAQN010000010">
    <property type="protein sequence ID" value="GAA2024679.1"/>
    <property type="molecule type" value="Genomic_DNA"/>
</dbReference>
<evidence type="ECO:0000259" key="1">
    <source>
        <dbReference type="Pfam" id="PF12697"/>
    </source>
</evidence>
<dbReference type="PANTHER" id="PTHR37017">
    <property type="entry name" value="AB HYDROLASE-1 DOMAIN-CONTAINING PROTEIN-RELATED"/>
    <property type="match status" value="1"/>
</dbReference>
<name>A0ABP5FDV4_9ACTN</name>
<dbReference type="InterPro" id="IPR000073">
    <property type="entry name" value="AB_hydrolase_1"/>
</dbReference>
<dbReference type="GO" id="GO:0016787">
    <property type="term" value="F:hydrolase activity"/>
    <property type="evidence" value="ECO:0007669"/>
    <property type="project" value="UniProtKB-KW"/>
</dbReference>
<accession>A0ABP5FDV4</accession>
<keyword evidence="2" id="KW-0378">Hydrolase</keyword>